<reference evidence="9" key="1">
    <citation type="journal article" date="2015" name="Proc. Natl. Acad. Sci. U.S.A.">
        <title>Networks of energetic and metabolic interactions define dynamics in microbial communities.</title>
        <authorList>
            <person name="Embree M."/>
            <person name="Liu J.K."/>
            <person name="Al-Bassam M.M."/>
            <person name="Zengler K."/>
        </authorList>
    </citation>
    <scope>NUCLEOTIDE SEQUENCE</scope>
</reference>
<evidence type="ECO:0000313" key="9">
    <source>
        <dbReference type="EMBL" id="KUG20087.1"/>
    </source>
</evidence>
<dbReference type="GO" id="GO:0051539">
    <property type="term" value="F:4 iron, 4 sulfur cluster binding"/>
    <property type="evidence" value="ECO:0007669"/>
    <property type="project" value="UniProtKB-KW"/>
</dbReference>
<dbReference type="PROSITE" id="PS51918">
    <property type="entry name" value="RADICAL_SAM"/>
    <property type="match status" value="1"/>
</dbReference>
<evidence type="ECO:0000256" key="4">
    <source>
        <dbReference type="ARBA" id="ARBA00022723"/>
    </source>
</evidence>
<dbReference type="EMBL" id="LNQE01001229">
    <property type="protein sequence ID" value="KUG20087.1"/>
    <property type="molecule type" value="Genomic_DNA"/>
</dbReference>
<feature type="region of interest" description="Disordered" evidence="7">
    <location>
        <begin position="230"/>
        <end position="252"/>
    </location>
</feature>
<feature type="domain" description="Radical SAM core" evidence="8">
    <location>
        <begin position="18"/>
        <end position="234"/>
    </location>
</feature>
<dbReference type="InterPro" id="IPR012840">
    <property type="entry name" value="NrdG2"/>
</dbReference>
<dbReference type="NCBIfam" id="TIGR02495">
    <property type="entry name" value="NrdG2"/>
    <property type="match status" value="1"/>
</dbReference>
<keyword evidence="2" id="KW-0004">4Fe-4S</keyword>
<dbReference type="SFLD" id="SFLDG01094">
    <property type="entry name" value="Uncharacterised_Radical_SAM_Su"/>
    <property type="match status" value="1"/>
</dbReference>
<accession>A0A0W8FGS9</accession>
<dbReference type="CDD" id="cd01335">
    <property type="entry name" value="Radical_SAM"/>
    <property type="match status" value="1"/>
</dbReference>
<dbReference type="Gene3D" id="3.20.20.70">
    <property type="entry name" value="Aldolase class I"/>
    <property type="match status" value="1"/>
</dbReference>
<evidence type="ECO:0000256" key="3">
    <source>
        <dbReference type="ARBA" id="ARBA00022691"/>
    </source>
</evidence>
<dbReference type="SFLD" id="SFLDS00029">
    <property type="entry name" value="Radical_SAM"/>
    <property type="match status" value="1"/>
</dbReference>
<dbReference type="InterPro" id="IPR007197">
    <property type="entry name" value="rSAM"/>
</dbReference>
<dbReference type="GO" id="GO:0046872">
    <property type="term" value="F:metal ion binding"/>
    <property type="evidence" value="ECO:0007669"/>
    <property type="project" value="UniProtKB-KW"/>
</dbReference>
<evidence type="ECO:0000256" key="2">
    <source>
        <dbReference type="ARBA" id="ARBA00022485"/>
    </source>
</evidence>
<dbReference type="PANTHER" id="PTHR30352">
    <property type="entry name" value="PYRUVATE FORMATE-LYASE-ACTIVATING ENZYME"/>
    <property type="match status" value="1"/>
</dbReference>
<keyword evidence="5" id="KW-0408">Iron</keyword>
<keyword evidence="4" id="KW-0479">Metal-binding</keyword>
<organism evidence="9">
    <name type="scientific">hydrocarbon metagenome</name>
    <dbReference type="NCBI Taxonomy" id="938273"/>
    <lineage>
        <taxon>unclassified sequences</taxon>
        <taxon>metagenomes</taxon>
        <taxon>ecological metagenomes</taxon>
    </lineage>
</organism>
<dbReference type="SUPFAM" id="SSF102114">
    <property type="entry name" value="Radical SAM enzymes"/>
    <property type="match status" value="1"/>
</dbReference>
<dbReference type="GO" id="GO:0043365">
    <property type="term" value="F:[formate-C-acetyltransferase]-activating enzyme activity"/>
    <property type="evidence" value="ECO:0007669"/>
    <property type="project" value="UniProtKB-EC"/>
</dbReference>
<evidence type="ECO:0000256" key="1">
    <source>
        <dbReference type="ARBA" id="ARBA00001966"/>
    </source>
</evidence>
<comment type="cofactor">
    <cofactor evidence="1">
        <name>[4Fe-4S] cluster</name>
        <dbReference type="ChEBI" id="CHEBI:49883"/>
    </cofactor>
</comment>
<dbReference type="Pfam" id="PF04055">
    <property type="entry name" value="Radical_SAM"/>
    <property type="match status" value="1"/>
</dbReference>
<evidence type="ECO:0000259" key="8">
    <source>
        <dbReference type="PROSITE" id="PS51918"/>
    </source>
</evidence>
<name>A0A0W8FGS9_9ZZZZ</name>
<evidence type="ECO:0000256" key="7">
    <source>
        <dbReference type="SAM" id="MobiDB-lite"/>
    </source>
</evidence>
<protein>
    <submittedName>
        <fullName evidence="9">Ribonucleotide reductase of class iii (Anaerobic), activating protein</fullName>
        <ecNumber evidence="9">1.97.1.4</ecNumber>
    </submittedName>
</protein>
<dbReference type="InterPro" id="IPR013785">
    <property type="entry name" value="Aldolase_TIM"/>
</dbReference>
<dbReference type="SFLD" id="SFLDG01067">
    <property type="entry name" value="SPASM/twitch_domain_containing"/>
    <property type="match status" value="1"/>
</dbReference>
<keyword evidence="9" id="KW-0560">Oxidoreductase</keyword>
<proteinExistence type="predicted"/>
<dbReference type="PANTHER" id="PTHR30352:SF5">
    <property type="entry name" value="PYRUVATE FORMATE-LYASE 1-ACTIVATING ENZYME"/>
    <property type="match status" value="1"/>
</dbReference>
<dbReference type="EC" id="1.97.1.4" evidence="9"/>
<dbReference type="InterPro" id="IPR034457">
    <property type="entry name" value="Organic_radical-activating"/>
</dbReference>
<gene>
    <name evidence="9" type="ORF">ASZ90_010189</name>
</gene>
<comment type="caution">
    <text evidence="9">The sequence shown here is derived from an EMBL/GenBank/DDBJ whole genome shotgun (WGS) entry which is preliminary data.</text>
</comment>
<keyword evidence="6" id="KW-0411">Iron-sulfur</keyword>
<feature type="compositionally biased region" description="Basic and acidic residues" evidence="7">
    <location>
        <begin position="240"/>
        <end position="252"/>
    </location>
</feature>
<keyword evidence="3" id="KW-0949">S-adenosyl-L-methionine</keyword>
<dbReference type="AlphaFoldDB" id="A0A0W8FGS9"/>
<evidence type="ECO:0000256" key="6">
    <source>
        <dbReference type="ARBA" id="ARBA00023014"/>
    </source>
</evidence>
<evidence type="ECO:0000256" key="5">
    <source>
        <dbReference type="ARBA" id="ARBA00023004"/>
    </source>
</evidence>
<sequence>MIFLKVNFGGFVPLSTVDWRGRAVCVVFLRGCPVCCHYCHNTALREGEDLRDPEEIVSLMESSRMLVSGVIFSGGEPTMQKDPLLLLAARARRLGFRVGIHTNGVFPETIQALIEERLLDRVALDIKTRWERYNDLLKRPYVKRVQRSLAICRQAHADGSLPEFEIVVTLFRGCEDDLPEIAREAEGVDLVLQQGVIQSLAPLSGEELAAAAKSLSRRVIIRTREDGEIVCGGSASPPADPKRYPADTETER</sequence>
<dbReference type="InterPro" id="IPR058240">
    <property type="entry name" value="rSAM_sf"/>
</dbReference>